<proteinExistence type="predicted"/>
<evidence type="ECO:0000313" key="3">
    <source>
        <dbReference type="Proteomes" id="UP000217446"/>
    </source>
</evidence>
<accession>A0A250VW97</accession>
<dbReference type="STRING" id="1963.AQJ27_49705"/>
<feature type="region of interest" description="Disordered" evidence="1">
    <location>
        <begin position="33"/>
        <end position="78"/>
    </location>
</feature>
<evidence type="ECO:0000313" key="2">
    <source>
        <dbReference type="EMBL" id="GAX58477.1"/>
    </source>
</evidence>
<evidence type="ECO:0000256" key="1">
    <source>
        <dbReference type="SAM" id="MobiDB-lite"/>
    </source>
</evidence>
<dbReference type="EC" id="1.1.1.1" evidence="2"/>
<keyword evidence="2" id="KW-0560">Oxidoreductase</keyword>
<dbReference type="GO" id="GO:0004022">
    <property type="term" value="F:alcohol dehydrogenase (NAD+) activity"/>
    <property type="evidence" value="ECO:0007669"/>
    <property type="project" value="UniProtKB-EC"/>
</dbReference>
<dbReference type="RefSeq" id="WP_067385433.1">
    <property type="nucleotide sequence ID" value="NZ_BDQI01000054.1"/>
</dbReference>
<gene>
    <name evidence="2" type="ORF">SO3561_10050</name>
</gene>
<feature type="compositionally biased region" description="Basic residues" evidence="1">
    <location>
        <begin position="53"/>
        <end position="62"/>
    </location>
</feature>
<name>A0A250VW97_STROL</name>
<comment type="caution">
    <text evidence="2">The sequence shown here is derived from an EMBL/GenBank/DDBJ whole genome shotgun (WGS) entry which is preliminary data.</text>
</comment>
<dbReference type="AlphaFoldDB" id="A0A250VW97"/>
<protein>
    <submittedName>
        <fullName evidence="2">Zn-dependent alcohol dehydrogenase</fullName>
        <ecNumber evidence="2">1.1.1.1</ecNumber>
    </submittedName>
</protein>
<reference evidence="3" key="1">
    <citation type="submission" date="2017-05" db="EMBL/GenBank/DDBJ databases">
        <title>Streptomyces olivochromogenes NBRC 3561 whole genome shotgun sequence.</title>
        <authorList>
            <person name="Dohra H."/>
            <person name="Kodani S."/>
        </authorList>
    </citation>
    <scope>NUCLEOTIDE SEQUENCE [LARGE SCALE GENOMIC DNA]</scope>
    <source>
        <strain evidence="3">NBRC 3561</strain>
    </source>
</reference>
<sequence>MTGLETAAVARGAGEADLAEQLGAHHCIHSTAGTPLGDASQSLGGDKAVSGRRPLRRHHRRPWTGCGRPGGTAPDTQDTTAFSALRGIRPTTEIVPPDRTEEAYRQTLSGAARFWLVRTTR</sequence>
<keyword evidence="3" id="KW-1185">Reference proteome</keyword>
<organism evidence="2 3">
    <name type="scientific">Streptomyces olivochromogenes</name>
    <dbReference type="NCBI Taxonomy" id="1963"/>
    <lineage>
        <taxon>Bacteria</taxon>
        <taxon>Bacillati</taxon>
        <taxon>Actinomycetota</taxon>
        <taxon>Actinomycetes</taxon>
        <taxon>Kitasatosporales</taxon>
        <taxon>Streptomycetaceae</taxon>
        <taxon>Streptomyces</taxon>
    </lineage>
</organism>
<dbReference type="Proteomes" id="UP000217446">
    <property type="component" value="Unassembled WGS sequence"/>
</dbReference>
<dbReference type="EMBL" id="BDQI01000054">
    <property type="protein sequence ID" value="GAX58477.1"/>
    <property type="molecule type" value="Genomic_DNA"/>
</dbReference>